<proteinExistence type="inferred from homology"/>
<comment type="similarity">
    <text evidence="1">Belongs to the AIM6 family.</text>
</comment>
<accession>A0AAN6LZB5</accession>
<feature type="transmembrane region" description="Helical" evidence="4">
    <location>
        <begin position="99"/>
        <end position="128"/>
    </location>
</feature>
<name>A0AAN6LZB5_9PLEO</name>
<protein>
    <recommendedName>
        <fullName evidence="2">Altered inheritance of mitochondria protein 6</fullName>
    </recommendedName>
</protein>
<dbReference type="GO" id="GO:0008081">
    <property type="term" value="F:phosphoric diester hydrolase activity"/>
    <property type="evidence" value="ECO:0007669"/>
    <property type="project" value="InterPro"/>
</dbReference>
<evidence type="ECO:0000256" key="2">
    <source>
        <dbReference type="ARBA" id="ARBA00014286"/>
    </source>
</evidence>
<dbReference type="PANTHER" id="PTHR31571">
    <property type="entry name" value="ALTERED INHERITANCE OF MITOCHONDRIA PROTEIN 6"/>
    <property type="match status" value="1"/>
</dbReference>
<keyword evidence="4" id="KW-1133">Transmembrane helix</keyword>
<feature type="region of interest" description="Disordered" evidence="3">
    <location>
        <begin position="328"/>
        <end position="348"/>
    </location>
</feature>
<comment type="caution">
    <text evidence="5">The sequence shown here is derived from an EMBL/GenBank/DDBJ whole genome shotgun (WGS) entry which is preliminary data.</text>
</comment>
<dbReference type="InterPro" id="IPR051236">
    <property type="entry name" value="HAT_RTT109-like"/>
</dbReference>
<reference evidence="5 6" key="1">
    <citation type="submission" date="2021-02" db="EMBL/GenBank/DDBJ databases">
        <title>Genome assembly of Pseudopithomyces chartarum.</title>
        <authorList>
            <person name="Jauregui R."/>
            <person name="Singh J."/>
            <person name="Voisey C."/>
        </authorList>
    </citation>
    <scope>NUCLEOTIDE SEQUENCE [LARGE SCALE GENOMIC DNA]</scope>
    <source>
        <strain evidence="5 6">AGR01</strain>
    </source>
</reference>
<evidence type="ECO:0000256" key="1">
    <source>
        <dbReference type="ARBA" id="ARBA00008858"/>
    </source>
</evidence>
<feature type="region of interest" description="Disordered" evidence="3">
    <location>
        <begin position="380"/>
        <end position="408"/>
    </location>
</feature>
<dbReference type="SUPFAM" id="SSF51695">
    <property type="entry name" value="PLC-like phosphodiesterases"/>
    <property type="match status" value="1"/>
</dbReference>
<evidence type="ECO:0000256" key="4">
    <source>
        <dbReference type="SAM" id="Phobius"/>
    </source>
</evidence>
<evidence type="ECO:0000313" key="5">
    <source>
        <dbReference type="EMBL" id="KAK3213595.1"/>
    </source>
</evidence>
<keyword evidence="4" id="KW-0472">Membrane</keyword>
<organism evidence="5 6">
    <name type="scientific">Pseudopithomyces chartarum</name>
    <dbReference type="NCBI Taxonomy" id="1892770"/>
    <lineage>
        <taxon>Eukaryota</taxon>
        <taxon>Fungi</taxon>
        <taxon>Dikarya</taxon>
        <taxon>Ascomycota</taxon>
        <taxon>Pezizomycotina</taxon>
        <taxon>Dothideomycetes</taxon>
        <taxon>Pleosporomycetidae</taxon>
        <taxon>Pleosporales</taxon>
        <taxon>Massarineae</taxon>
        <taxon>Didymosphaeriaceae</taxon>
        <taxon>Pseudopithomyces</taxon>
    </lineage>
</organism>
<keyword evidence="4" id="KW-0812">Transmembrane</keyword>
<feature type="region of interest" description="Disordered" evidence="3">
    <location>
        <begin position="431"/>
        <end position="472"/>
    </location>
</feature>
<feature type="compositionally biased region" description="Low complexity" evidence="3">
    <location>
        <begin position="431"/>
        <end position="440"/>
    </location>
</feature>
<evidence type="ECO:0000313" key="6">
    <source>
        <dbReference type="Proteomes" id="UP001280581"/>
    </source>
</evidence>
<dbReference type="GO" id="GO:0006629">
    <property type="term" value="P:lipid metabolic process"/>
    <property type="evidence" value="ECO:0007669"/>
    <property type="project" value="InterPro"/>
</dbReference>
<evidence type="ECO:0000256" key="3">
    <source>
        <dbReference type="SAM" id="MobiDB-lite"/>
    </source>
</evidence>
<dbReference type="EMBL" id="WVTA01000004">
    <property type="protein sequence ID" value="KAK3213595.1"/>
    <property type="molecule type" value="Genomic_DNA"/>
</dbReference>
<keyword evidence="6" id="KW-1185">Reference proteome</keyword>
<dbReference type="InterPro" id="IPR017946">
    <property type="entry name" value="PLC-like_Pdiesterase_TIM-brl"/>
</dbReference>
<sequence>MASLDARKPLLQDYDTHCDESPAKDVSVVSLRGLENGEDYSDLCELESSRTLIGRILMAVRRRNVKLSEEKEFDRRYSIDGKRQFVENKWKVRRCGTKTVLLGLPLLVICFFGIVHISTIFTSLVHFIKDDSSTFSHDFLPLDQYQQGDYTGLTRNVKPIHCHSHNDYWRRVPLFEALRWGCTGVEADVWYFPSRSPDLFVGHSTRDLTPTRTFHSMYIDHLVRILDQRNPPSNSTPKALNGVFEQDPSQTLVLLVDFKSDGHALYPIVSAALEPLRKKGYLTLFDGKTLLPAPITIVATGNAPFDLITHNSTRDIFFDAPLSALSPLSSQTTNRDTKRASGQGTVGTTSLSSFDLSNSYYASVDFKKASQQMTYLPLKSHANRQPRNPPTAPIRNPHKHVTSLDSAPNPHFVENLIITLICAMTTAPLSISSTPTSTSTQQNHMKQPPIGQHAHYHHSDNTPSHEQASRRK</sequence>
<dbReference type="Proteomes" id="UP001280581">
    <property type="component" value="Unassembled WGS sequence"/>
</dbReference>
<dbReference type="PANTHER" id="PTHR31571:SF1">
    <property type="entry name" value="ALTERED INHERITANCE OF MITOCHONDRIA PROTEIN 6"/>
    <property type="match status" value="1"/>
</dbReference>
<gene>
    <name evidence="5" type="ORF">GRF29_28g401467</name>
</gene>
<dbReference type="AlphaFoldDB" id="A0AAN6LZB5"/>